<protein>
    <submittedName>
        <fullName evidence="2">FabA-like protein</fullName>
    </submittedName>
</protein>
<gene>
    <name evidence="2" type="ORF">EDC63_105141</name>
</gene>
<organism evidence="2 3">
    <name type="scientific">Sulfurirhabdus autotrophica</name>
    <dbReference type="NCBI Taxonomy" id="1706046"/>
    <lineage>
        <taxon>Bacteria</taxon>
        <taxon>Pseudomonadati</taxon>
        <taxon>Pseudomonadota</taxon>
        <taxon>Betaproteobacteria</taxon>
        <taxon>Nitrosomonadales</taxon>
        <taxon>Sulfuricellaceae</taxon>
        <taxon>Sulfurirhabdus</taxon>
    </lineage>
</organism>
<name>A0A4R3Y770_9PROT</name>
<dbReference type="AlphaFoldDB" id="A0A4R3Y770"/>
<sequence>MAKIEITFPFDHPTSSGHFPGNPIIPGAVLLAEVVLAMEASLNRQLTPYKIKSAKFSHPVKPGDLFKIEIDATVQNEFKFQCMVGENIVLTGVVKCDNLPTT</sequence>
<accession>A0A4R3Y770</accession>
<keyword evidence="3" id="KW-1185">Reference proteome</keyword>
<dbReference type="SUPFAM" id="SSF54637">
    <property type="entry name" value="Thioesterase/thiol ester dehydrase-isomerase"/>
    <property type="match status" value="1"/>
</dbReference>
<reference evidence="2 3" key="1">
    <citation type="submission" date="2019-03" db="EMBL/GenBank/DDBJ databases">
        <title>Genomic Encyclopedia of Type Strains, Phase IV (KMG-IV): sequencing the most valuable type-strain genomes for metagenomic binning, comparative biology and taxonomic classification.</title>
        <authorList>
            <person name="Goeker M."/>
        </authorList>
    </citation>
    <scope>NUCLEOTIDE SEQUENCE [LARGE SCALE GENOMIC DNA]</scope>
    <source>
        <strain evidence="2 3">DSM 100309</strain>
    </source>
</reference>
<comment type="caution">
    <text evidence="2">The sequence shown here is derived from an EMBL/GenBank/DDBJ whole genome shotgun (WGS) entry which is preliminary data.</text>
</comment>
<evidence type="ECO:0000313" key="3">
    <source>
        <dbReference type="Proteomes" id="UP000295367"/>
    </source>
</evidence>
<dbReference type="Pfam" id="PF22818">
    <property type="entry name" value="ApeI-like"/>
    <property type="match status" value="1"/>
</dbReference>
<dbReference type="InterPro" id="IPR029069">
    <property type="entry name" value="HotDog_dom_sf"/>
</dbReference>
<dbReference type="Gene3D" id="3.10.129.10">
    <property type="entry name" value="Hotdog Thioesterase"/>
    <property type="match status" value="1"/>
</dbReference>
<evidence type="ECO:0000259" key="1">
    <source>
        <dbReference type="Pfam" id="PF22818"/>
    </source>
</evidence>
<feature type="domain" description="ApeI dehydratase-like" evidence="1">
    <location>
        <begin position="2"/>
        <end position="86"/>
    </location>
</feature>
<dbReference type="EMBL" id="SMCO01000005">
    <property type="protein sequence ID" value="TCV87472.1"/>
    <property type="molecule type" value="Genomic_DNA"/>
</dbReference>
<dbReference type="OrthoDB" id="9787658at2"/>
<proteinExistence type="predicted"/>
<evidence type="ECO:0000313" key="2">
    <source>
        <dbReference type="EMBL" id="TCV87472.1"/>
    </source>
</evidence>
<dbReference type="Proteomes" id="UP000295367">
    <property type="component" value="Unassembled WGS sequence"/>
</dbReference>
<dbReference type="InterPro" id="IPR054545">
    <property type="entry name" value="ApeI-like"/>
</dbReference>
<dbReference type="RefSeq" id="WP_124945548.1">
    <property type="nucleotide sequence ID" value="NZ_BHVT01000017.1"/>
</dbReference>